<evidence type="ECO:0000259" key="5">
    <source>
        <dbReference type="Pfam" id="PF24519"/>
    </source>
</evidence>
<reference evidence="8" key="2">
    <citation type="submission" date="2013-12" db="EMBL/GenBank/DDBJ databases">
        <title>Evolution of pathogenesis and genome organization in the Tremellales.</title>
        <authorList>
            <person name="Cuomo C."/>
            <person name="Litvintseva A."/>
            <person name="Heitman J."/>
            <person name="Chen Y."/>
            <person name="Sun S."/>
            <person name="Springer D."/>
            <person name="Dromer F."/>
            <person name="Young S."/>
            <person name="Zeng Q."/>
            <person name="Chapman S."/>
            <person name="Gujja S."/>
            <person name="Saif S."/>
            <person name="Birren B."/>
        </authorList>
    </citation>
    <scope>NUCLEOTIDE SEQUENCE [LARGE SCALE GENOMIC DNA]</scope>
    <source>
        <strain evidence="8">BCC8398</strain>
    </source>
</reference>
<reference evidence="7 8" key="1">
    <citation type="submission" date="2013-07" db="EMBL/GenBank/DDBJ databases">
        <title>The Genome Sequence of Cryptococcus heveanensis BCC8398.</title>
        <authorList>
            <consortium name="The Broad Institute Genome Sequencing Platform"/>
            <person name="Cuomo C."/>
            <person name="Litvintseva A."/>
            <person name="Chen Y."/>
            <person name="Heitman J."/>
            <person name="Sun S."/>
            <person name="Springer D."/>
            <person name="Dromer F."/>
            <person name="Young S.K."/>
            <person name="Zeng Q."/>
            <person name="Gargeya S."/>
            <person name="Fitzgerald M."/>
            <person name="Abouelleil A."/>
            <person name="Alvarado L."/>
            <person name="Berlin A.M."/>
            <person name="Chapman S.B."/>
            <person name="Dewar J."/>
            <person name="Goldberg J."/>
            <person name="Griggs A."/>
            <person name="Gujja S."/>
            <person name="Hansen M."/>
            <person name="Howarth C."/>
            <person name="Imamovic A."/>
            <person name="Larimer J."/>
            <person name="McCowan C."/>
            <person name="Murphy C."/>
            <person name="Pearson M."/>
            <person name="Priest M."/>
            <person name="Roberts A."/>
            <person name="Saif S."/>
            <person name="Shea T."/>
            <person name="Sykes S."/>
            <person name="Wortman J."/>
            <person name="Nusbaum C."/>
            <person name="Birren B."/>
        </authorList>
    </citation>
    <scope>NUCLEOTIDE SEQUENCE [LARGE SCALE GENOMIC DNA]</scope>
    <source>
        <strain evidence="7 8">BCC8398</strain>
    </source>
</reference>
<dbReference type="AlphaFoldDB" id="A0A1B9GKP4"/>
<dbReference type="STRING" id="1296120.A0A1B9GKP4"/>
<dbReference type="InterPro" id="IPR037701">
    <property type="entry name" value="Pom152"/>
</dbReference>
<name>A0A1B9GKP4_9TREE</name>
<gene>
    <name evidence="7" type="ORF">I316_06634</name>
</gene>
<evidence type="ECO:0000259" key="2">
    <source>
        <dbReference type="Pfam" id="PF23664"/>
    </source>
</evidence>
<dbReference type="Proteomes" id="UP000092666">
    <property type="component" value="Unassembled WGS sequence"/>
</dbReference>
<organism evidence="7 8">
    <name type="scientific">Kwoniella heveanensis BCC8398</name>
    <dbReference type="NCBI Taxonomy" id="1296120"/>
    <lineage>
        <taxon>Eukaryota</taxon>
        <taxon>Fungi</taxon>
        <taxon>Dikarya</taxon>
        <taxon>Basidiomycota</taxon>
        <taxon>Agaricomycotina</taxon>
        <taxon>Tremellomycetes</taxon>
        <taxon>Tremellales</taxon>
        <taxon>Cryptococcaceae</taxon>
        <taxon>Kwoniella</taxon>
    </lineage>
</organism>
<dbReference type="InterPro" id="IPR056540">
    <property type="entry name" value="TMD_POM152"/>
</dbReference>
<feature type="domain" description="Nucleoporin POM152 first Ig-like" evidence="5">
    <location>
        <begin position="181"/>
        <end position="342"/>
    </location>
</feature>
<dbReference type="GO" id="GO:0006606">
    <property type="term" value="P:protein import into nucleus"/>
    <property type="evidence" value="ECO:0007669"/>
    <property type="project" value="TreeGrafter"/>
</dbReference>
<feature type="domain" description="Nucleoporin POM152 immunoglobulin-like" evidence="2">
    <location>
        <begin position="577"/>
        <end position="677"/>
    </location>
</feature>
<feature type="domain" description="Nucleoporin POM152 immunoglobulin-like" evidence="2">
    <location>
        <begin position="900"/>
        <end position="980"/>
    </location>
</feature>
<feature type="compositionally biased region" description="Acidic residues" evidence="1">
    <location>
        <begin position="252"/>
        <end position="266"/>
    </location>
</feature>
<dbReference type="Pfam" id="PF24527">
    <property type="entry name" value="Ig-like_Pom152_9"/>
    <property type="match status" value="1"/>
</dbReference>
<feature type="domain" description="Nucleoporin POM152 Ig-like" evidence="4">
    <location>
        <begin position="483"/>
        <end position="572"/>
    </location>
</feature>
<evidence type="ECO:0000313" key="7">
    <source>
        <dbReference type="EMBL" id="OCF31629.1"/>
    </source>
</evidence>
<dbReference type="EMBL" id="KV700132">
    <property type="protein sequence ID" value="OCF31629.1"/>
    <property type="molecule type" value="Genomic_DNA"/>
</dbReference>
<dbReference type="OrthoDB" id="5529162at2759"/>
<sequence>MSSNGRLGAPVQRPSQAGTAAPPPPPPVIPTTWLTSSEQRLFFSAIFGLVEISKLWDTFSPYLRLDLDPTWSSGLRIQGPTSVICWTIAEVLALWLVGTLRIPMLSPSYKQLGQLAILSALANLACWLIIEPSAALFSINVVGPAALGGEWYWNWLYSLKRYSEPSHLAGVHKIRLLPYSTATLNPLSLTYCIPPDSPQPLHIPIVFNNSIPDEVSYFVRSLETGQATVEKVAGSKMLKSPSRPPKLRITDGDEDAEEGDLEEPETDPLSAVVLASGATGAVGTEVDVSKLPSVKPPDSMALVPRNLASSQSILFITVDKPSLITLKSVTDKRGDRFHVTPHREAIIIECPTGGRFIEEEKQDKIVLKGDKPKPAELRCVGEEEVTKFQARGVGPLRVGWKKKSGNKVDSGFIEGIEEDLEPVDDLALVRRDRVSKSHTVPLRVTHDQPGLHTLSLTSVSDALHNTYNPAGHSTERVFNVIPRPSVRFECPSTVQLLHGQKAKIPVESVVNGPMEQDYEVSYTFETSSGVKTNKKLKLSKKREEITVTEAGTYTLVDLEGPCAGGIMEPSSCVIEMVPMPTMDMSVTTLHECAMDVGATAALDFTGTPPFRLDYTEQRKGGRARTLSETFNTHHGSVVLRPEHEGEYTYTFASLSDKRYRGVNLDKPPIKQTVHPLAYADLTGRIGETRRHTLYACSGDQVDVDVEARGITPLKLAYLKSWSTRSENVTINIPTGRSKISISVPSELSAASGANGKLTVALLSIEDGNGCVRKLSTPAIEVDIKRQRPTARFAKSQKVIITEGEIVKAPLRLTGEAPWEVTYSINGKNRKITVRDPNNHLSFSDKGNYKLLKVKDAHCEGDIHASDSTFEIDFKPRPVVILQQTPGISKSGSGFVHKGLCAGQEQQVALRFEGQAPFELGYRYTSEGRTSKHVLKSAQETGILHLATEPGHHRYDFLNVIDGNYPDTDVKITLEHDVHTRPSVSFAKQNSRPLCLDSPLHGDAKVHLKGVAPFNLHLSIRKPASTSITNHVIPVLTNDWTLDIPSHELTEIGRHEVLITRVDDPSGCEQVINDTDELRTVVEVVESAKIVAVDEKKDLCVGDSLDFLLQGKAPWTIEYDWVGKRHKVSSSASRFSRFAEEKGTFEVKSVALRDNQCKRQVEGLVRTVHPLPSAKIVEGEDSLREGDEPAVFAVHFTGIPPFAFTYTRSEQVGSRSRVMETQTITDIWENSYTISSSLPGDYAVTAVSDKFCRYPPISRTNKER</sequence>
<evidence type="ECO:0000259" key="3">
    <source>
        <dbReference type="Pfam" id="PF24097"/>
    </source>
</evidence>
<feature type="region of interest" description="Disordered" evidence="1">
    <location>
        <begin position="235"/>
        <end position="267"/>
    </location>
</feature>
<evidence type="ECO:0008006" key="9">
    <source>
        <dbReference type="Google" id="ProtNLM"/>
    </source>
</evidence>
<dbReference type="Pfam" id="PF23664">
    <property type="entry name" value="Ig_Pom152"/>
    <property type="match status" value="2"/>
</dbReference>
<dbReference type="PANTHER" id="PTHR28206:SF1">
    <property type="entry name" value="NUCLEOPORIN POM152"/>
    <property type="match status" value="1"/>
</dbReference>
<feature type="domain" description="Nucleoporin POM152 N-terminal transmembrane" evidence="3">
    <location>
        <begin position="37"/>
        <end position="130"/>
    </location>
</feature>
<dbReference type="InterPro" id="IPR056541">
    <property type="entry name" value="Ig-like_POM152"/>
</dbReference>
<dbReference type="InterPro" id="IPR056542">
    <property type="entry name" value="Ig-like_POM152_1st"/>
</dbReference>
<feature type="domain" description="Nucleoporin POM152 Ig-like" evidence="4">
    <location>
        <begin position="787"/>
        <end position="867"/>
    </location>
</feature>
<dbReference type="PANTHER" id="PTHR28206">
    <property type="entry name" value="NUCLEOPORIN POM152"/>
    <property type="match status" value="1"/>
</dbReference>
<dbReference type="Pfam" id="PF24097">
    <property type="entry name" value="TMD_POM152"/>
    <property type="match status" value="1"/>
</dbReference>
<dbReference type="InterPro" id="IPR056543">
    <property type="entry name" value="Ig-like_POM152_9th"/>
</dbReference>
<dbReference type="InterPro" id="IPR056544">
    <property type="entry name" value="Ig_POM152"/>
</dbReference>
<dbReference type="GO" id="GO:0017056">
    <property type="term" value="F:structural constituent of nuclear pore"/>
    <property type="evidence" value="ECO:0007669"/>
    <property type="project" value="InterPro"/>
</dbReference>
<evidence type="ECO:0000259" key="6">
    <source>
        <dbReference type="Pfam" id="PF24527"/>
    </source>
</evidence>
<feature type="region of interest" description="Disordered" evidence="1">
    <location>
        <begin position="1"/>
        <end position="28"/>
    </location>
</feature>
<protein>
    <recommendedName>
        <fullName evidence="9">Nucleoporin POM152</fullName>
    </recommendedName>
</protein>
<proteinExistence type="predicted"/>
<evidence type="ECO:0000256" key="1">
    <source>
        <dbReference type="SAM" id="MobiDB-lite"/>
    </source>
</evidence>
<feature type="domain" description="Nucleoporin POM152 ninth Ig-like" evidence="6">
    <location>
        <begin position="1088"/>
        <end position="1160"/>
    </location>
</feature>
<evidence type="ECO:0000259" key="4">
    <source>
        <dbReference type="Pfam" id="PF24312"/>
    </source>
</evidence>
<dbReference type="GO" id="GO:0070762">
    <property type="term" value="C:nuclear pore transmembrane ring"/>
    <property type="evidence" value="ECO:0007669"/>
    <property type="project" value="TreeGrafter"/>
</dbReference>
<evidence type="ECO:0000313" key="8">
    <source>
        <dbReference type="Proteomes" id="UP000092666"/>
    </source>
</evidence>
<accession>A0A1B9GKP4</accession>
<dbReference type="Pfam" id="PF24519">
    <property type="entry name" value="Ig-like_Pom152_1"/>
    <property type="match status" value="1"/>
</dbReference>
<dbReference type="GO" id="GO:0006999">
    <property type="term" value="P:nuclear pore organization"/>
    <property type="evidence" value="ECO:0007669"/>
    <property type="project" value="TreeGrafter"/>
</dbReference>
<dbReference type="Pfam" id="PF24312">
    <property type="entry name" value="Ig-like_POM152"/>
    <property type="match status" value="2"/>
</dbReference>
<keyword evidence="8" id="KW-1185">Reference proteome</keyword>